<feature type="chain" id="PRO_5017454905" evidence="1">
    <location>
        <begin position="22"/>
        <end position="256"/>
    </location>
</feature>
<comment type="caution">
    <text evidence="2">The sequence shown here is derived from an EMBL/GenBank/DDBJ whole genome shotgun (WGS) entry which is preliminary data.</text>
</comment>
<dbReference type="Pfam" id="PF09694">
    <property type="entry name" value="Gcw_chp"/>
    <property type="match status" value="1"/>
</dbReference>
<evidence type="ECO:0000313" key="3">
    <source>
        <dbReference type="Proteomes" id="UP000266568"/>
    </source>
</evidence>
<feature type="signal peptide" evidence="1">
    <location>
        <begin position="1"/>
        <end position="21"/>
    </location>
</feature>
<proteinExistence type="predicted"/>
<reference evidence="2 3" key="1">
    <citation type="submission" date="2018-08" db="EMBL/GenBank/DDBJ databases">
        <title>Genomic Encyclopedia of Type Strains, Phase IV (KMG-IV): sequencing the most valuable type-strain genomes for metagenomic binning, comparative biology and taxonomic classification.</title>
        <authorList>
            <person name="Goeker M."/>
        </authorList>
    </citation>
    <scope>NUCLEOTIDE SEQUENCE [LARGE SCALE GENOMIC DNA]</scope>
    <source>
        <strain evidence="2 3">DSM 25527</strain>
    </source>
</reference>
<keyword evidence="3" id="KW-1185">Reference proteome</keyword>
<dbReference type="NCBIfam" id="TIGR02001">
    <property type="entry name" value="gcw_chp"/>
    <property type="match status" value="1"/>
</dbReference>
<dbReference type="EMBL" id="QXDC01000004">
    <property type="protein sequence ID" value="RIA37544.1"/>
    <property type="molecule type" value="Genomic_DNA"/>
</dbReference>
<dbReference type="Proteomes" id="UP000266568">
    <property type="component" value="Unassembled WGS sequence"/>
</dbReference>
<evidence type="ECO:0000313" key="2">
    <source>
        <dbReference type="EMBL" id="RIA37544.1"/>
    </source>
</evidence>
<sequence length="256" mass="26654">MRFTIFSFGAFALLAAVPAAAQDTAPPPPVRVTGNVTLVSDYRFRGLTQSDEAGAVQATVNLNSAAGFYVGSFVSTIDDKVSLPGYGGAEVDLYGGYAKTLSNGIGFDVGMLYYYYPDAVSGLDTDFFEPYASVSYTIGPVSAKLGGNYAWGGQKGLDFTTGNDDNLYLYGEAALGIPSTPVTLKGHVGHTNGALGLYNPIPGDDKYWDWSVTASATGGPLTVGVTYLDTDISNTGGFAQRLGRGSTVLGSVGFAF</sequence>
<name>A0A397NV12_9SPHN</name>
<organism evidence="2 3">
    <name type="scientific">Hephaestia caeni</name>
    <dbReference type="NCBI Taxonomy" id="645617"/>
    <lineage>
        <taxon>Bacteria</taxon>
        <taxon>Pseudomonadati</taxon>
        <taxon>Pseudomonadota</taxon>
        <taxon>Alphaproteobacteria</taxon>
        <taxon>Sphingomonadales</taxon>
        <taxon>Sphingomonadaceae</taxon>
        <taxon>Hephaestia</taxon>
    </lineage>
</organism>
<gene>
    <name evidence="2" type="ORF">DFR49_3430</name>
</gene>
<dbReference type="RefSeq" id="WP_119036838.1">
    <property type="nucleotide sequence ID" value="NZ_QXDC01000004.1"/>
</dbReference>
<evidence type="ECO:0000256" key="1">
    <source>
        <dbReference type="SAM" id="SignalP"/>
    </source>
</evidence>
<keyword evidence="1" id="KW-0732">Signal</keyword>
<dbReference type="InterPro" id="IPR010239">
    <property type="entry name" value="CHP02001"/>
</dbReference>
<dbReference type="AlphaFoldDB" id="A0A397NV12"/>
<accession>A0A397NV12</accession>
<dbReference type="OrthoDB" id="9793561at2"/>
<protein>
    <submittedName>
        <fullName evidence="2">Uncharacterized protein (TIGR02001 family)</fullName>
    </submittedName>
</protein>